<protein>
    <submittedName>
        <fullName evidence="3">3-oxoacyl-(Acyl-carrier-protein) reductase</fullName>
    </submittedName>
</protein>
<proteinExistence type="inferred from homology"/>
<organism evidence="3 4">
    <name type="scientific">Natronolimnohabitans innermongolicus JCM 12255</name>
    <dbReference type="NCBI Taxonomy" id="1227499"/>
    <lineage>
        <taxon>Archaea</taxon>
        <taxon>Methanobacteriati</taxon>
        <taxon>Methanobacteriota</taxon>
        <taxon>Stenosarchaea group</taxon>
        <taxon>Halobacteria</taxon>
        <taxon>Halobacteriales</taxon>
        <taxon>Natrialbaceae</taxon>
        <taxon>Natronolimnohabitans</taxon>
    </lineage>
</organism>
<sequence length="238" mass="25406">MNVAISDIDLRAHEEYEREREQVEGESVVSEIRERGVDAIGIEADVTDPDEVQAMVDTAVDEFGAIDVVIANAGGGVGPNDATLASELQLDHLHETIERNLYGTIYTCLAVAPYMKERESGTIVTVASGAGRQARRDGSYAHYGAAKAGIIMYTKYLAQDVGEHGITANVIAPGYIGTGRLMEAFEKRGIEDVESDTALRRIGTPDDCADVVEFLAGEASDYVTGAVIPIDGGQVRGL</sequence>
<dbReference type="FunFam" id="3.40.50.720:FF:000084">
    <property type="entry name" value="Short-chain dehydrogenase reductase"/>
    <property type="match status" value="1"/>
</dbReference>
<evidence type="ECO:0000313" key="3">
    <source>
        <dbReference type="EMBL" id="ELY50146.1"/>
    </source>
</evidence>
<name>L9WLR0_9EURY</name>
<dbReference type="EMBL" id="AOHZ01000088">
    <property type="protein sequence ID" value="ELY50146.1"/>
    <property type="molecule type" value="Genomic_DNA"/>
</dbReference>
<dbReference type="Proteomes" id="UP000011602">
    <property type="component" value="Unassembled WGS sequence"/>
</dbReference>
<comment type="similarity">
    <text evidence="1">Belongs to the short-chain dehydrogenases/reductases (SDR) family.</text>
</comment>
<dbReference type="PANTHER" id="PTHR42760">
    <property type="entry name" value="SHORT-CHAIN DEHYDROGENASES/REDUCTASES FAMILY MEMBER"/>
    <property type="match status" value="1"/>
</dbReference>
<evidence type="ECO:0000313" key="4">
    <source>
        <dbReference type="Proteomes" id="UP000011602"/>
    </source>
</evidence>
<evidence type="ECO:0000256" key="1">
    <source>
        <dbReference type="ARBA" id="ARBA00006484"/>
    </source>
</evidence>
<dbReference type="PANTHER" id="PTHR42760:SF133">
    <property type="entry name" value="3-OXOACYL-[ACYL-CARRIER-PROTEIN] REDUCTASE"/>
    <property type="match status" value="1"/>
</dbReference>
<dbReference type="InterPro" id="IPR002347">
    <property type="entry name" value="SDR_fam"/>
</dbReference>
<dbReference type="PRINTS" id="PR00081">
    <property type="entry name" value="GDHRDH"/>
</dbReference>
<dbReference type="GO" id="GO:0016616">
    <property type="term" value="F:oxidoreductase activity, acting on the CH-OH group of donors, NAD or NADP as acceptor"/>
    <property type="evidence" value="ECO:0007669"/>
    <property type="project" value="TreeGrafter"/>
</dbReference>
<comment type="caution">
    <text evidence="3">The sequence shown here is derived from an EMBL/GenBank/DDBJ whole genome shotgun (WGS) entry which is preliminary data.</text>
</comment>
<dbReference type="Gene3D" id="3.40.50.720">
    <property type="entry name" value="NAD(P)-binding Rossmann-like Domain"/>
    <property type="match status" value="1"/>
</dbReference>
<dbReference type="InterPro" id="IPR036291">
    <property type="entry name" value="NAD(P)-bd_dom_sf"/>
</dbReference>
<keyword evidence="2" id="KW-0560">Oxidoreductase</keyword>
<keyword evidence="4" id="KW-1185">Reference proteome</keyword>
<evidence type="ECO:0000256" key="2">
    <source>
        <dbReference type="ARBA" id="ARBA00023002"/>
    </source>
</evidence>
<gene>
    <name evidence="3" type="ORF">C493_19306</name>
</gene>
<dbReference type="SUPFAM" id="SSF51735">
    <property type="entry name" value="NAD(P)-binding Rossmann-fold domains"/>
    <property type="match status" value="1"/>
</dbReference>
<dbReference type="AlphaFoldDB" id="L9WLR0"/>
<dbReference type="CDD" id="cd05233">
    <property type="entry name" value="SDR_c"/>
    <property type="match status" value="1"/>
</dbReference>
<dbReference type="GO" id="GO:0048038">
    <property type="term" value="F:quinone binding"/>
    <property type="evidence" value="ECO:0007669"/>
    <property type="project" value="TreeGrafter"/>
</dbReference>
<dbReference type="PRINTS" id="PR00080">
    <property type="entry name" value="SDRFAMILY"/>
</dbReference>
<reference evidence="3 4" key="1">
    <citation type="journal article" date="2014" name="PLoS Genet.">
        <title>Phylogenetically driven sequencing of extremely halophilic archaea reveals strategies for static and dynamic osmo-response.</title>
        <authorList>
            <person name="Becker E.A."/>
            <person name="Seitzer P.M."/>
            <person name="Tritt A."/>
            <person name="Larsen D."/>
            <person name="Krusor M."/>
            <person name="Yao A.I."/>
            <person name="Wu D."/>
            <person name="Madern D."/>
            <person name="Eisen J.A."/>
            <person name="Darling A.E."/>
            <person name="Facciotti M.T."/>
        </authorList>
    </citation>
    <scope>NUCLEOTIDE SEQUENCE [LARGE SCALE GENOMIC DNA]</scope>
    <source>
        <strain evidence="3 4">JCM 12255</strain>
    </source>
</reference>
<dbReference type="Pfam" id="PF13561">
    <property type="entry name" value="adh_short_C2"/>
    <property type="match status" value="1"/>
</dbReference>
<accession>L9WLR0</accession>
<dbReference type="eggNOG" id="arCOG01259">
    <property type="taxonomic scope" value="Archaea"/>
</dbReference>
<dbReference type="STRING" id="1227499.C493_19306"/>
<dbReference type="GO" id="GO:0006633">
    <property type="term" value="P:fatty acid biosynthetic process"/>
    <property type="evidence" value="ECO:0007669"/>
    <property type="project" value="TreeGrafter"/>
</dbReference>